<proteinExistence type="predicted"/>
<feature type="non-terminal residue" evidence="2">
    <location>
        <position position="50"/>
    </location>
</feature>
<evidence type="ECO:0000313" key="2">
    <source>
        <dbReference type="EMBL" id="CAA9558059.1"/>
    </source>
</evidence>
<feature type="non-terminal residue" evidence="2">
    <location>
        <position position="1"/>
    </location>
</feature>
<gene>
    <name evidence="2" type="ORF">AVDCRST_MAG49-2163</name>
</gene>
<evidence type="ECO:0000256" key="1">
    <source>
        <dbReference type="SAM" id="MobiDB-lite"/>
    </source>
</evidence>
<feature type="compositionally biased region" description="Basic residues" evidence="1">
    <location>
        <begin position="19"/>
        <end position="29"/>
    </location>
</feature>
<dbReference type="EMBL" id="CADCWG010000151">
    <property type="protein sequence ID" value="CAA9558059.1"/>
    <property type="molecule type" value="Genomic_DNA"/>
</dbReference>
<feature type="compositionally biased region" description="Low complexity" evidence="1">
    <location>
        <begin position="1"/>
        <end position="10"/>
    </location>
</feature>
<sequence length="50" mass="5510">CPRRPSVSGPRSPPCSLHPQRHRLLRSRRSTAPSPRWPPFSPGPASSRGV</sequence>
<feature type="region of interest" description="Disordered" evidence="1">
    <location>
        <begin position="1"/>
        <end position="50"/>
    </location>
</feature>
<protein>
    <submittedName>
        <fullName evidence="2">Uncharacterized protein</fullName>
    </submittedName>
</protein>
<dbReference type="AlphaFoldDB" id="A0A6J4USL5"/>
<name>A0A6J4USL5_9BACT</name>
<accession>A0A6J4USL5</accession>
<reference evidence="2" key="1">
    <citation type="submission" date="2020-02" db="EMBL/GenBank/DDBJ databases">
        <authorList>
            <person name="Meier V. D."/>
        </authorList>
    </citation>
    <scope>NUCLEOTIDE SEQUENCE</scope>
    <source>
        <strain evidence="2">AVDCRST_MAG49</strain>
    </source>
</reference>
<organism evidence="2">
    <name type="scientific">uncultured Thermomicrobiales bacterium</name>
    <dbReference type="NCBI Taxonomy" id="1645740"/>
    <lineage>
        <taxon>Bacteria</taxon>
        <taxon>Pseudomonadati</taxon>
        <taxon>Thermomicrobiota</taxon>
        <taxon>Thermomicrobia</taxon>
        <taxon>Thermomicrobiales</taxon>
        <taxon>environmental samples</taxon>
    </lineage>
</organism>